<dbReference type="VEuPathDB" id="HostDB:GeneID_118669342"/>
<evidence type="ECO:0000256" key="1">
    <source>
        <dbReference type="ARBA" id="ARBA00004611"/>
    </source>
</evidence>
<reference evidence="10 11" key="1">
    <citation type="journal article" date="2020" name="Nature">
        <title>Six reference-quality genomes reveal evolution of bat adaptations.</title>
        <authorList>
            <person name="Jebb D."/>
            <person name="Huang Z."/>
            <person name="Pippel M."/>
            <person name="Hughes G.M."/>
            <person name="Lavrichenko K."/>
            <person name="Devanna P."/>
            <person name="Winkler S."/>
            <person name="Jermiin L.S."/>
            <person name="Skirmuntt E.C."/>
            <person name="Katzourakis A."/>
            <person name="Burkitt-Gray L."/>
            <person name="Ray D.A."/>
            <person name="Sullivan K.A.M."/>
            <person name="Roscito J.G."/>
            <person name="Kirilenko B.M."/>
            <person name="Davalos L.M."/>
            <person name="Corthals A.P."/>
            <person name="Power M.L."/>
            <person name="Jones G."/>
            <person name="Ransome R.D."/>
            <person name="Dechmann D.K.N."/>
            <person name="Locatelli A.G."/>
            <person name="Puechmaille S.J."/>
            <person name="Fedrigo O."/>
            <person name="Jarvis E.D."/>
            <person name="Hiller M."/>
            <person name="Vernes S.C."/>
            <person name="Myers E.W."/>
            <person name="Teeling E.C."/>
        </authorList>
    </citation>
    <scope>NUCLEOTIDE SEQUENCE [LARGE SCALE GENOMIC DNA]</scope>
    <source>
        <strain evidence="10">MMyoMyo1</strain>
        <tissue evidence="10">Flight muscle</tissue>
    </source>
</reference>
<dbReference type="InterPro" id="IPR018902">
    <property type="entry name" value="CMI2A-C-like_dom"/>
</dbReference>
<evidence type="ECO:0000256" key="8">
    <source>
        <dbReference type="ARBA" id="ARBA00046435"/>
    </source>
</evidence>
<comment type="subunit">
    <text evidence="8">Microtubule inner protein component of sperm flagellar doublet microtubules.</text>
</comment>
<dbReference type="EMBL" id="JABWUV010000014">
    <property type="protein sequence ID" value="KAF6307645.1"/>
    <property type="molecule type" value="Genomic_DNA"/>
</dbReference>
<dbReference type="Proteomes" id="UP000527355">
    <property type="component" value="Unassembled WGS sequence"/>
</dbReference>
<dbReference type="PANTHER" id="PTHR34924">
    <property type="entry name" value="UPF0573 PROTEIN C2ORF70"/>
    <property type="match status" value="1"/>
</dbReference>
<evidence type="ECO:0000256" key="6">
    <source>
        <dbReference type="ARBA" id="ARBA00035661"/>
    </source>
</evidence>
<keyword evidence="11" id="KW-1185">Reference proteome</keyword>
<feature type="domain" description="Ciliary microtubule inner protein 2A-C-like" evidence="9">
    <location>
        <begin position="19"/>
        <end position="84"/>
    </location>
</feature>
<dbReference type="InterPro" id="IPR052329">
    <property type="entry name" value="CIMIP2C"/>
</dbReference>
<evidence type="ECO:0000256" key="4">
    <source>
        <dbReference type="ARBA" id="ARBA00023212"/>
    </source>
</evidence>
<keyword evidence="2" id="KW-0963">Cytoplasm</keyword>
<sequence length="197" mass="22961">MASRSAGTLLSEFNAAYVPPALMPGYRGHVPGVASSFGSTYGTTTFKYFQDYRNAAMEKGHTCFCKSGHFPTIFSPSPSLMQSHCARWLLKPTYTRFNLDSDRSLELTRFYQLAQQHRQHYRDKTGLVPRIPYFVLPVEERERYPIPTDLPPLSAKNKWHLFRVSPENRKVYQTFPSGKRVAYQERQRRDVYFEFRS</sequence>
<dbReference type="PANTHER" id="PTHR34924:SF1">
    <property type="entry name" value="PROTEIN FAM166C"/>
    <property type="match status" value="1"/>
</dbReference>
<dbReference type="OrthoDB" id="8181742at2759"/>
<comment type="subcellular location">
    <subcellularLocation>
        <location evidence="1">Cytoplasm</location>
        <location evidence="1">Cytoskeleton</location>
        <location evidence="1">Flagellum axoneme</location>
    </subcellularLocation>
</comment>
<evidence type="ECO:0000313" key="11">
    <source>
        <dbReference type="Proteomes" id="UP000527355"/>
    </source>
</evidence>
<name>A0A7J7U496_MYOMY</name>
<keyword evidence="5" id="KW-0966">Cell projection</keyword>
<evidence type="ECO:0000313" key="10">
    <source>
        <dbReference type="EMBL" id="KAF6307645.1"/>
    </source>
</evidence>
<keyword evidence="4" id="KW-0206">Cytoskeleton</keyword>
<dbReference type="Pfam" id="PF10629">
    <property type="entry name" value="CMI2B-like"/>
    <property type="match status" value="1"/>
</dbReference>
<evidence type="ECO:0000256" key="5">
    <source>
        <dbReference type="ARBA" id="ARBA00023273"/>
    </source>
</evidence>
<accession>A0A7J7U496</accession>
<dbReference type="GO" id="GO:0005929">
    <property type="term" value="C:cilium"/>
    <property type="evidence" value="ECO:0007669"/>
    <property type="project" value="UniProtKB-ARBA"/>
</dbReference>
<comment type="caution">
    <text evidence="10">The sequence shown here is derived from an EMBL/GenBank/DDBJ whole genome shotgun (WGS) entry which is preliminary data.</text>
</comment>
<organism evidence="10 11">
    <name type="scientific">Myotis myotis</name>
    <name type="common">Greater mouse-eared bat</name>
    <name type="synonym">Vespertilio myotis</name>
    <dbReference type="NCBI Taxonomy" id="51298"/>
    <lineage>
        <taxon>Eukaryota</taxon>
        <taxon>Metazoa</taxon>
        <taxon>Chordata</taxon>
        <taxon>Craniata</taxon>
        <taxon>Vertebrata</taxon>
        <taxon>Euteleostomi</taxon>
        <taxon>Mammalia</taxon>
        <taxon>Eutheria</taxon>
        <taxon>Laurasiatheria</taxon>
        <taxon>Chiroptera</taxon>
        <taxon>Yangochiroptera</taxon>
        <taxon>Vespertilionidae</taxon>
        <taxon>Myotis</taxon>
    </lineage>
</organism>
<dbReference type="AlphaFoldDB" id="A0A7J7U496"/>
<evidence type="ECO:0000259" key="9">
    <source>
        <dbReference type="Pfam" id="PF10629"/>
    </source>
</evidence>
<keyword evidence="3" id="KW-0282">Flagellum</keyword>
<dbReference type="GO" id="GO:0015630">
    <property type="term" value="C:microtubule cytoskeleton"/>
    <property type="evidence" value="ECO:0007669"/>
    <property type="project" value="UniProtKB-ARBA"/>
</dbReference>
<proteinExistence type="inferred from homology"/>
<evidence type="ECO:0000256" key="7">
    <source>
        <dbReference type="ARBA" id="ARBA00041160"/>
    </source>
</evidence>
<comment type="similarity">
    <text evidence="6">Belongs to the CIMIP2 family.</text>
</comment>
<evidence type="ECO:0000256" key="3">
    <source>
        <dbReference type="ARBA" id="ARBA00022846"/>
    </source>
</evidence>
<keyword evidence="3" id="KW-0969">Cilium</keyword>
<protein>
    <recommendedName>
        <fullName evidence="7">Ciliary microtubule inner protein 2C</fullName>
    </recommendedName>
</protein>
<gene>
    <name evidence="10" type="ORF">mMyoMyo1_001829</name>
</gene>
<evidence type="ECO:0000256" key="2">
    <source>
        <dbReference type="ARBA" id="ARBA00022490"/>
    </source>
</evidence>